<evidence type="ECO:0000313" key="2">
    <source>
        <dbReference type="EMBL" id="SPE30018.1"/>
    </source>
</evidence>
<proteinExistence type="predicted"/>
<feature type="region of interest" description="Disordered" evidence="1">
    <location>
        <begin position="51"/>
        <end position="84"/>
    </location>
</feature>
<accession>A0A2N9M3J9</accession>
<feature type="compositionally biased region" description="Polar residues" evidence="1">
    <location>
        <begin position="61"/>
        <end position="78"/>
    </location>
</feature>
<gene>
    <name evidence="2" type="ORF">SBA5_730002</name>
</gene>
<sequence>MRFSCPQRSKFPGRGIDWNVALPANRVKHETFTFSLLKLGFEAAKLTLRDDTPERSFSRPCPNSQEPLAPRSPTSRHAQASEFK</sequence>
<dbReference type="EMBL" id="OKRB01000134">
    <property type="protein sequence ID" value="SPE30018.1"/>
    <property type="molecule type" value="Genomic_DNA"/>
</dbReference>
<name>A0A2N9M3J9_9BACT</name>
<reference evidence="3" key="1">
    <citation type="submission" date="2018-02" db="EMBL/GenBank/DDBJ databases">
        <authorList>
            <person name="Hausmann B."/>
        </authorList>
    </citation>
    <scope>NUCLEOTIDE SEQUENCE [LARGE SCALE GENOMIC DNA]</scope>
    <source>
        <strain evidence="3">Peat soil MAG SbA5</strain>
    </source>
</reference>
<dbReference type="Proteomes" id="UP000239735">
    <property type="component" value="Unassembled WGS sequence"/>
</dbReference>
<evidence type="ECO:0000256" key="1">
    <source>
        <dbReference type="SAM" id="MobiDB-lite"/>
    </source>
</evidence>
<evidence type="ECO:0000313" key="3">
    <source>
        <dbReference type="Proteomes" id="UP000239735"/>
    </source>
</evidence>
<protein>
    <submittedName>
        <fullName evidence="2">Uncharacterized protein</fullName>
    </submittedName>
</protein>
<organism evidence="2 3">
    <name type="scientific">Candidatus Sulfuritelmatomonas gaucii</name>
    <dbReference type="NCBI Taxonomy" id="2043161"/>
    <lineage>
        <taxon>Bacteria</taxon>
        <taxon>Pseudomonadati</taxon>
        <taxon>Acidobacteriota</taxon>
        <taxon>Terriglobia</taxon>
        <taxon>Terriglobales</taxon>
        <taxon>Acidobacteriaceae</taxon>
        <taxon>Candidatus Sulfuritelmatomonas</taxon>
    </lineage>
</organism>
<dbReference type="AlphaFoldDB" id="A0A2N9M3J9"/>